<feature type="region of interest" description="Disordered" evidence="1">
    <location>
        <begin position="206"/>
        <end position="227"/>
    </location>
</feature>
<keyword evidence="3" id="KW-1185">Reference proteome</keyword>
<gene>
    <name evidence="2" type="ORF">FCIRC_10050</name>
</gene>
<evidence type="ECO:0000256" key="1">
    <source>
        <dbReference type="SAM" id="MobiDB-lite"/>
    </source>
</evidence>
<comment type="caution">
    <text evidence="2">The sequence shown here is derived from an EMBL/GenBank/DDBJ whole genome shotgun (WGS) entry which is preliminary data.</text>
</comment>
<proteinExistence type="predicted"/>
<name>A0A8H5WQX0_FUSCI</name>
<organism evidence="2 3">
    <name type="scientific">Fusarium circinatum</name>
    <name type="common">Pitch canker fungus</name>
    <name type="synonym">Gibberella circinata</name>
    <dbReference type="NCBI Taxonomy" id="48490"/>
    <lineage>
        <taxon>Eukaryota</taxon>
        <taxon>Fungi</taxon>
        <taxon>Dikarya</taxon>
        <taxon>Ascomycota</taxon>
        <taxon>Pezizomycotina</taxon>
        <taxon>Sordariomycetes</taxon>
        <taxon>Hypocreomycetidae</taxon>
        <taxon>Hypocreales</taxon>
        <taxon>Nectriaceae</taxon>
        <taxon>Fusarium</taxon>
        <taxon>Fusarium fujikuroi species complex</taxon>
    </lineage>
</organism>
<reference evidence="3" key="1">
    <citation type="journal article" date="2020" name="BMC Genomics">
        <title>Correction to: Identification and distribution of gene clusters required for synthesis of sphingolipid metabolism inhibitors in diverse species of the filamentous fungus Fusarium.</title>
        <authorList>
            <person name="Kim H.S."/>
            <person name="Lohmar J.M."/>
            <person name="Busman M."/>
            <person name="Brown D.W."/>
            <person name="Naumann T.A."/>
            <person name="Divon H.H."/>
            <person name="Lysoe E."/>
            <person name="Uhlig S."/>
            <person name="Proctor R.H."/>
        </authorList>
    </citation>
    <scope>NUCLEOTIDE SEQUENCE [LARGE SCALE GENOMIC DNA]</scope>
    <source>
        <strain evidence="3">NRRL 25331</strain>
    </source>
</reference>
<dbReference type="EMBL" id="JAAQPE010000363">
    <property type="protein sequence ID" value="KAF5666814.1"/>
    <property type="molecule type" value="Genomic_DNA"/>
</dbReference>
<evidence type="ECO:0000313" key="3">
    <source>
        <dbReference type="Proteomes" id="UP000572754"/>
    </source>
</evidence>
<protein>
    <submittedName>
        <fullName evidence="2">Uncharacterized protein</fullName>
    </submittedName>
</protein>
<sequence>MCLKASVRTRGQTPPRFAPPSSKRTSPDSVEARSSHKRRAERRDITTAAQMDEEITNQKTTNAPAKACGWLSIMPAPTQYLSPNFNGADPTSPFTCPHCQSKVSSDIIETLRLAKKDAEKRMEQGNLLKPGERLEITTAEIDGFAVPDFEGVASSFAEGDIEALTTTRDRHRHNYIIRHSAVGKHPALQSELGEQAWETSPVICAPEAKDNSPEFDQSQRSEPRSAESTIIWRTKVRKSMNLNGASPRVVPYPLLGAAAQDIPSPRPRTTLMMVGRRARAKHARRSASWPRE</sequence>
<reference evidence="2 3" key="2">
    <citation type="submission" date="2020-05" db="EMBL/GenBank/DDBJ databases">
        <title>Identification and distribution of gene clusters putatively required for synthesis of sphingolipid metabolism inhibitors in phylogenetically diverse species of the filamentous fungus Fusarium.</title>
        <authorList>
            <person name="Kim H.-S."/>
            <person name="Busman M."/>
            <person name="Brown D.W."/>
            <person name="Divon H."/>
            <person name="Uhlig S."/>
            <person name="Proctor R.H."/>
        </authorList>
    </citation>
    <scope>NUCLEOTIDE SEQUENCE [LARGE SCALE GENOMIC DNA]</scope>
    <source>
        <strain evidence="2 3">NRRL 25331</strain>
    </source>
</reference>
<dbReference type="Proteomes" id="UP000572754">
    <property type="component" value="Unassembled WGS sequence"/>
</dbReference>
<feature type="region of interest" description="Disordered" evidence="1">
    <location>
        <begin position="1"/>
        <end position="62"/>
    </location>
</feature>
<feature type="compositionally biased region" description="Basic and acidic residues" evidence="1">
    <location>
        <begin position="207"/>
        <end position="225"/>
    </location>
</feature>
<evidence type="ECO:0000313" key="2">
    <source>
        <dbReference type="EMBL" id="KAF5666814.1"/>
    </source>
</evidence>
<accession>A0A8H5WQX0</accession>
<dbReference type="AlphaFoldDB" id="A0A8H5WQX0"/>